<dbReference type="GO" id="GO:0046336">
    <property type="term" value="P:ethanolamine catabolic process"/>
    <property type="evidence" value="ECO:0007669"/>
    <property type="project" value="UniProtKB-UniRule"/>
</dbReference>
<feature type="binding site" evidence="1">
    <location>
        <position position="249"/>
    </location>
    <ligand>
        <name>adenosylcob(III)alamin</name>
        <dbReference type="ChEBI" id="CHEBI:18408"/>
    </ligand>
</feature>
<dbReference type="InterPro" id="IPR013785">
    <property type="entry name" value="Aldolase_TIM"/>
</dbReference>
<feature type="binding site" evidence="1">
    <location>
        <position position="410"/>
    </location>
    <ligand>
        <name>adenosylcob(III)alamin</name>
        <dbReference type="ChEBI" id="CHEBI:18408"/>
    </ligand>
</feature>
<evidence type="ECO:0000256" key="1">
    <source>
        <dbReference type="HAMAP-Rule" id="MF_00861"/>
    </source>
</evidence>
<dbReference type="GO" id="GO:0009350">
    <property type="term" value="C:ethanolamine ammonia-lyase complex"/>
    <property type="evidence" value="ECO:0007669"/>
    <property type="project" value="UniProtKB-UniRule"/>
</dbReference>
<dbReference type="HAMAP" id="MF_00861">
    <property type="entry name" value="EutB"/>
    <property type="match status" value="1"/>
</dbReference>
<proteinExistence type="inferred from homology"/>
<feature type="binding site" evidence="1">
    <location>
        <begin position="163"/>
        <end position="165"/>
    </location>
    <ligand>
        <name>substrate</name>
    </ligand>
</feature>
<dbReference type="EMBL" id="FOGZ01000031">
    <property type="protein sequence ID" value="SES01956.1"/>
    <property type="molecule type" value="Genomic_DNA"/>
</dbReference>
<sequence length="471" mass="50156">MIRRQTLDGHSYEFGSLVELMAKATPRRSGDELAGCAARSEQERAAAQWALADVSLDCFLTEMVVPYETDEVTRLIVDEQDRTAFSALSGLTVGGFRDWLLEAAARREGSALLGSIAPGLLPEMVAAVSKIMRNQDLIAVAKACRVQAGFRTTMGLSGRLATRLQPNHPTDDLRGIAAEILDGLLLGAGDAVVGINPAGDSPQACADLSVMMDEIRRSYEIPMQSCVLTHVSTTIGLIEAGVPVDLVFQSIGGTEGTNKSFGVDIAMLEEGWAAGRSLHRGTVGDNVMYFETGQGSSLSAGAHLGTDGHPVDEQTLEARSYGLARHFEPLLLNTVVGFIGPEYLYDGKQIIRAGLEDHFCGKLLGVPMGVDVCFTNHAQADFDDMDTLLTLLAAAGVNYVITAPGGDDVMLGYQSLSYHDANVMRNVLGLRCAPEFEQWLIGQGIADAAGRVHGLDLASSSLRELVGTGAR</sequence>
<evidence type="ECO:0000313" key="2">
    <source>
        <dbReference type="EMBL" id="SES01956.1"/>
    </source>
</evidence>
<name>A0A1H9TXU6_9ACTN</name>
<feature type="binding site" evidence="1">
    <location>
        <position position="197"/>
    </location>
    <ligand>
        <name>adenosylcob(III)alamin</name>
        <dbReference type="ChEBI" id="CHEBI:18408"/>
    </ligand>
</feature>
<evidence type="ECO:0000313" key="3">
    <source>
        <dbReference type="Proteomes" id="UP000198815"/>
    </source>
</evidence>
<accession>A0A1H9TXU6</accession>
<dbReference type="PANTHER" id="PTHR39329">
    <property type="entry name" value="ETHANOLAMINE AMMONIA-LYASE HEAVY CHAIN"/>
    <property type="match status" value="1"/>
</dbReference>
<keyword evidence="1" id="KW-1283">Bacterial microcompartment</keyword>
<comment type="pathway">
    <text evidence="1">Amine and polyamine degradation; ethanolamine degradation.</text>
</comment>
<comment type="function">
    <text evidence="1">Catalyzes the deamination of various vicinal amino-alcohols to oxo compounds. Allows this organism to utilize ethanolamine as the sole source of nitrogen and carbon in the presence of vitamin B12.</text>
</comment>
<dbReference type="InterPro" id="IPR010628">
    <property type="entry name" value="EutB"/>
</dbReference>
<keyword evidence="1 2" id="KW-0456">Lyase</keyword>
<dbReference type="GO" id="GO:0006520">
    <property type="term" value="P:amino acid metabolic process"/>
    <property type="evidence" value="ECO:0007669"/>
    <property type="project" value="InterPro"/>
</dbReference>
<dbReference type="OrthoDB" id="9770909at2"/>
<feature type="binding site" evidence="1">
    <location>
        <position position="371"/>
    </location>
    <ligand>
        <name>substrate</name>
    </ligand>
</feature>
<comment type="subcellular location">
    <subcellularLocation>
        <location evidence="1">Bacterial microcompartment</location>
    </subcellularLocation>
</comment>
<keyword evidence="1" id="KW-0170">Cobalt</keyword>
<dbReference type="GO" id="GO:0008851">
    <property type="term" value="F:ethanolamine ammonia-lyase activity"/>
    <property type="evidence" value="ECO:0007669"/>
    <property type="project" value="UniProtKB-UniRule"/>
</dbReference>
<dbReference type="Gene3D" id="3.20.20.70">
    <property type="entry name" value="Aldolase class I"/>
    <property type="match status" value="1"/>
</dbReference>
<comment type="catalytic activity">
    <reaction evidence="1">
        <text>ethanolamine = acetaldehyde + NH4(+)</text>
        <dbReference type="Rhea" id="RHEA:15313"/>
        <dbReference type="ChEBI" id="CHEBI:15343"/>
        <dbReference type="ChEBI" id="CHEBI:28938"/>
        <dbReference type="ChEBI" id="CHEBI:57603"/>
        <dbReference type="EC" id="4.3.1.7"/>
    </reaction>
</comment>
<dbReference type="GO" id="GO:0031471">
    <property type="term" value="C:ethanolamine degradation polyhedral organelle"/>
    <property type="evidence" value="ECO:0007669"/>
    <property type="project" value="UniProtKB-UniRule"/>
</dbReference>
<dbReference type="EC" id="4.3.1.7" evidence="1"/>
<feature type="binding site" evidence="1">
    <location>
        <position position="299"/>
    </location>
    <ligand>
        <name>adenosylcob(III)alamin</name>
        <dbReference type="ChEBI" id="CHEBI:18408"/>
    </ligand>
</feature>
<dbReference type="PANTHER" id="PTHR39329:SF1">
    <property type="entry name" value="ETHANOLAMINE AMMONIA-LYASE LARGE SUBUNIT"/>
    <property type="match status" value="1"/>
</dbReference>
<dbReference type="PIRSF" id="PIRSF018788">
    <property type="entry name" value="EutB"/>
    <property type="match status" value="1"/>
</dbReference>
<comment type="subunit">
    <text evidence="1">The basic unit is a heterodimer which dimerizes to form tetramers. The heterotetramers trimerize; 6 large subunits form a core ring with 6 small subunits projecting outwards.</text>
</comment>
<dbReference type="GO" id="GO:0005829">
    <property type="term" value="C:cytosol"/>
    <property type="evidence" value="ECO:0007669"/>
    <property type="project" value="TreeGrafter"/>
</dbReference>
<protein>
    <recommendedName>
        <fullName evidence="1">Ethanolamine ammonia-lyase large subunit</fullName>
        <shortName evidence="1">EAL large subunit</shortName>
        <ecNumber evidence="1">4.3.1.7</ecNumber>
    </recommendedName>
</protein>
<keyword evidence="3" id="KW-1185">Reference proteome</keyword>
<dbReference type="AlphaFoldDB" id="A0A1H9TXU6"/>
<dbReference type="STRING" id="64702.SAMN05443377_13113"/>
<gene>
    <name evidence="1" type="primary">eutB</name>
    <name evidence="2" type="ORF">SAMN05443377_13113</name>
</gene>
<dbReference type="Gene3D" id="1.10.220.70">
    <property type="entry name" value="lyase"/>
    <property type="match status" value="1"/>
</dbReference>
<comment type="cofactor">
    <cofactor evidence="1">
        <name>adenosylcob(III)alamin</name>
        <dbReference type="ChEBI" id="CHEBI:18408"/>
    </cofactor>
    <text evidence="1">Binds between the large and small subunits.</text>
</comment>
<keyword evidence="1" id="KW-0846">Cobalamin</keyword>
<dbReference type="InterPro" id="IPR044941">
    <property type="entry name" value="EutB_N_sf"/>
</dbReference>
<reference evidence="3" key="1">
    <citation type="submission" date="2016-10" db="EMBL/GenBank/DDBJ databases">
        <authorList>
            <person name="Varghese N."/>
            <person name="Submissions S."/>
        </authorList>
    </citation>
    <scope>NUCLEOTIDE SEQUENCE [LARGE SCALE GENOMIC DNA]</scope>
    <source>
        <strain evidence="3">DSM 16859</strain>
    </source>
</reference>
<dbReference type="UniPathway" id="UPA00560"/>
<dbReference type="InterPro" id="IPR044939">
    <property type="entry name" value="EutB_dom_2_sf"/>
</dbReference>
<comment type="similarity">
    <text evidence="1">Belongs to the EutB family.</text>
</comment>
<feature type="binding site" evidence="1">
    <location>
        <position position="196"/>
    </location>
    <ligand>
        <name>substrate</name>
    </ligand>
</feature>
<dbReference type="Gene3D" id="2.30.170.30">
    <property type="entry name" value="ethanolamine ammonia-lyase heavy chain domain like"/>
    <property type="match status" value="1"/>
</dbReference>
<dbReference type="NCBIfam" id="NF011649">
    <property type="entry name" value="PRK15067.1"/>
    <property type="match status" value="1"/>
</dbReference>
<dbReference type="Proteomes" id="UP000198815">
    <property type="component" value="Unassembled WGS sequence"/>
</dbReference>
<organism evidence="2 3">
    <name type="scientific">Propionibacterium cyclohexanicum</name>
    <dbReference type="NCBI Taxonomy" id="64702"/>
    <lineage>
        <taxon>Bacteria</taxon>
        <taxon>Bacillati</taxon>
        <taxon>Actinomycetota</taxon>
        <taxon>Actinomycetes</taxon>
        <taxon>Propionibacteriales</taxon>
        <taxon>Propionibacteriaceae</taxon>
        <taxon>Propionibacterium</taxon>
    </lineage>
</organism>
<dbReference type="Pfam" id="PF06751">
    <property type="entry name" value="EutB"/>
    <property type="match status" value="1"/>
</dbReference>
<dbReference type="GO" id="GO:0031419">
    <property type="term" value="F:cobalamin binding"/>
    <property type="evidence" value="ECO:0007669"/>
    <property type="project" value="UniProtKB-UniRule"/>
</dbReference>
<feature type="binding site" evidence="1">
    <location>
        <position position="291"/>
    </location>
    <ligand>
        <name>substrate</name>
    </ligand>
</feature>
<dbReference type="RefSeq" id="WP_091971216.1">
    <property type="nucleotide sequence ID" value="NZ_FOGZ01000031.1"/>
</dbReference>